<name>A0A7C2B7C8_THERO</name>
<keyword evidence="3" id="KW-0966">Cell projection</keyword>
<dbReference type="CDD" id="cd17470">
    <property type="entry name" value="T3SS_Flik_C"/>
    <property type="match status" value="1"/>
</dbReference>
<dbReference type="InterPro" id="IPR038610">
    <property type="entry name" value="FliK-like_C_sf"/>
</dbReference>
<keyword evidence="3" id="KW-0282">Flagellum</keyword>
<dbReference type="EMBL" id="DSJL01000011">
    <property type="protein sequence ID" value="HEF66163.1"/>
    <property type="molecule type" value="Genomic_DNA"/>
</dbReference>
<evidence type="ECO:0000259" key="2">
    <source>
        <dbReference type="Pfam" id="PF02120"/>
    </source>
</evidence>
<dbReference type="AlphaFoldDB" id="A0A7C2B7C8"/>
<evidence type="ECO:0000256" key="1">
    <source>
        <dbReference type="SAM" id="MobiDB-lite"/>
    </source>
</evidence>
<dbReference type="InterPro" id="IPR021136">
    <property type="entry name" value="Flagellar_hook_control-like_C"/>
</dbReference>
<feature type="compositionally biased region" description="Gly residues" evidence="1">
    <location>
        <begin position="419"/>
        <end position="431"/>
    </location>
</feature>
<sequence length="472" mass="48491">MVFPVVGQRGGVQGFAGPPGLLRAQGAADVFLALLAALLSESQWPTGAQQVVGDEGSASLRASLQDKREVEGETPTLAGALAVLGAAPGWPAAVSGQQVEPGVVVPHETEGEVARGVPGVGQVTAQQGVMLSVPKGTDQVSKTSSPEPAGEQLLFGASTAGHAAVGRGQPQVQSPVSQASVREGQLISDLTAVQSTLAPDATGARAVVSAAQLDHGGQSGRKAPVARFQGIVPREVEGALRAVAVEQQVPSEELSTAMVRDVSAGESVSTAEHAGIAVKSTGRRDHGHGAAEGAELVGSLSPTTRGGVEQATVQTSEPGGWVEPIAQVEEQVLQALERGVRQVRVRLEPPELGVVDVRVRDIGGRLEVTLAAEHPEVRQALEHGRNGLRMALAAGGFSVQRLEVQPLMGSSGQDLLGGMPSGSGWSGGQQGTAGDPGWARENAMVSQLPPREVAEQERRRSFQPASLVDTWA</sequence>
<keyword evidence="3" id="KW-0969">Cilium</keyword>
<dbReference type="Pfam" id="PF02120">
    <property type="entry name" value="Flg_hook"/>
    <property type="match status" value="1"/>
</dbReference>
<dbReference type="PANTHER" id="PTHR37533:SF2">
    <property type="entry name" value="FLAGELLAR HOOK-LENGTH CONTROL PROTEIN"/>
    <property type="match status" value="1"/>
</dbReference>
<protein>
    <submittedName>
        <fullName evidence="3">Flagellar hook-length control protein FliK</fullName>
    </submittedName>
</protein>
<feature type="region of interest" description="Disordered" evidence="1">
    <location>
        <begin position="410"/>
        <end position="472"/>
    </location>
</feature>
<dbReference type="InterPro" id="IPR052563">
    <property type="entry name" value="FliK"/>
</dbReference>
<accession>A0A7C2B7C8</accession>
<evidence type="ECO:0000313" key="3">
    <source>
        <dbReference type="EMBL" id="HEF66163.1"/>
    </source>
</evidence>
<comment type="caution">
    <text evidence="3">The sequence shown here is derived from an EMBL/GenBank/DDBJ whole genome shotgun (WGS) entry which is preliminary data.</text>
</comment>
<proteinExistence type="predicted"/>
<feature type="domain" description="Flagellar hook-length control protein-like C-terminal" evidence="2">
    <location>
        <begin position="330"/>
        <end position="408"/>
    </location>
</feature>
<organism evidence="3">
    <name type="scientific">Thermomicrobium roseum</name>
    <dbReference type="NCBI Taxonomy" id="500"/>
    <lineage>
        <taxon>Bacteria</taxon>
        <taxon>Pseudomonadati</taxon>
        <taxon>Thermomicrobiota</taxon>
        <taxon>Thermomicrobia</taxon>
        <taxon>Thermomicrobiales</taxon>
        <taxon>Thermomicrobiaceae</taxon>
        <taxon>Thermomicrobium</taxon>
    </lineage>
</organism>
<gene>
    <name evidence="3" type="ORF">ENP47_11305</name>
</gene>
<dbReference type="Gene3D" id="3.30.750.140">
    <property type="match status" value="1"/>
</dbReference>
<reference evidence="3" key="1">
    <citation type="journal article" date="2020" name="mSystems">
        <title>Genome- and Community-Level Interaction Insights into Carbon Utilization and Element Cycling Functions of Hydrothermarchaeota in Hydrothermal Sediment.</title>
        <authorList>
            <person name="Zhou Z."/>
            <person name="Liu Y."/>
            <person name="Xu W."/>
            <person name="Pan J."/>
            <person name="Luo Z.H."/>
            <person name="Li M."/>
        </authorList>
    </citation>
    <scope>NUCLEOTIDE SEQUENCE [LARGE SCALE GENOMIC DNA]</scope>
    <source>
        <strain evidence="3">SpSt-222</strain>
    </source>
</reference>
<dbReference type="PANTHER" id="PTHR37533">
    <property type="entry name" value="FLAGELLAR HOOK-LENGTH CONTROL PROTEIN"/>
    <property type="match status" value="1"/>
</dbReference>